<dbReference type="Pfam" id="PF04734">
    <property type="entry name" value="Ceramidase_alk"/>
    <property type="match status" value="1"/>
</dbReference>
<dbReference type="InterPro" id="IPR006823">
    <property type="entry name" value="Ceramidase_alk"/>
</dbReference>
<evidence type="ECO:0000256" key="5">
    <source>
        <dbReference type="RuleBase" id="RU366019"/>
    </source>
</evidence>
<reference evidence="9" key="1">
    <citation type="submission" date="2022-01" db="EMBL/GenBank/DDBJ databases">
        <title>Genome-Based Taxonomic Classification of the Phylum Actinobacteria.</title>
        <authorList>
            <person name="Gao Y."/>
        </authorList>
    </citation>
    <scope>NUCLEOTIDE SEQUENCE</scope>
    <source>
        <strain evidence="9">KLBMP 8922</strain>
    </source>
</reference>
<evidence type="ECO:0000313" key="9">
    <source>
        <dbReference type="EMBL" id="MCF2525849.1"/>
    </source>
</evidence>
<feature type="binding site" evidence="4">
    <location>
        <position position="461"/>
    </location>
    <ligand>
        <name>Zn(2+)</name>
        <dbReference type="ChEBI" id="CHEBI:29105"/>
    </ligand>
</feature>
<dbReference type="GO" id="GO:0042759">
    <property type="term" value="P:long-chain fatty acid biosynthetic process"/>
    <property type="evidence" value="ECO:0007669"/>
    <property type="project" value="TreeGrafter"/>
</dbReference>
<evidence type="ECO:0000256" key="4">
    <source>
        <dbReference type="PIRSR" id="PIRSR606823-2"/>
    </source>
</evidence>
<dbReference type="PANTHER" id="PTHR12670:SF1">
    <property type="entry name" value="NEUTRAL CERAMIDASE"/>
    <property type="match status" value="1"/>
</dbReference>
<feature type="domain" description="Neutral/alkaline non-lysosomal ceramidase C-terminal" evidence="8">
    <location>
        <begin position="530"/>
        <end position="697"/>
    </location>
</feature>
<feature type="binding site" evidence="4">
    <location>
        <position position="242"/>
    </location>
    <ligand>
        <name>Zn(2+)</name>
        <dbReference type="ChEBI" id="CHEBI:29105"/>
    </ligand>
</feature>
<dbReference type="InterPro" id="IPR031329">
    <property type="entry name" value="NEUT/ALK_ceramidase_N"/>
</dbReference>
<comment type="cofactor">
    <cofactor evidence="4">
        <name>Zn(2+)</name>
        <dbReference type="ChEBI" id="CHEBI:29105"/>
    </cofactor>
    <text evidence="4">Binds 1 zinc ion per subunit.</text>
</comment>
<feature type="binding site" evidence="4">
    <location>
        <position position="497"/>
    </location>
    <ligand>
        <name>Zn(2+)</name>
        <dbReference type="ChEBI" id="CHEBI:29105"/>
    </ligand>
</feature>
<gene>
    <name evidence="9" type="ORF">LZ495_01225</name>
</gene>
<name>A0AA41PVV4_9ACTN</name>
<feature type="active site" description="Nucleophile" evidence="3">
    <location>
        <position position="295"/>
    </location>
</feature>
<evidence type="ECO:0000256" key="2">
    <source>
        <dbReference type="ARBA" id="ARBA00022801"/>
    </source>
</evidence>
<dbReference type="RefSeq" id="WP_235049870.1">
    <property type="nucleotide sequence ID" value="NZ_JAKFHA010000001.1"/>
</dbReference>
<comment type="similarity">
    <text evidence="1 5">Belongs to the neutral ceramidase family.</text>
</comment>
<evidence type="ECO:0000256" key="3">
    <source>
        <dbReference type="PIRSR" id="PIRSR606823-1"/>
    </source>
</evidence>
<dbReference type="GO" id="GO:0046512">
    <property type="term" value="P:sphingosine biosynthetic process"/>
    <property type="evidence" value="ECO:0007669"/>
    <property type="project" value="TreeGrafter"/>
</dbReference>
<evidence type="ECO:0000256" key="1">
    <source>
        <dbReference type="ARBA" id="ARBA00009835"/>
    </source>
</evidence>
<keyword evidence="5" id="KW-0746">Sphingolipid metabolism</keyword>
<sequence>MASEAADSSAVGASAAGSPGAGSSAADPSAADSSGPGGSSGTAAAAGLVGRGIADITGEIAECGMLGYGMAYQQSAGLHTRLRARAFAFADSAGRRLMVVVCDLPLMFGSIVQAVLPRLPDGYTDSNVMLTATHTHCGPGGYAHHALYNGNTGGFRPQTFGAIVDGIVEAALAAHADLAPAALRLAHGTLENASANRSRRAFERNPADERAHFPLAVDPQTTVLTVERDGRLVGALNWFAVHNTSMTNQNRLVSADNKGYAGYHWERVVSDVDYLDRAPADFIAAFAQTNAGDMSPNLDLEAGHGPTDDMFENTRIIGTRQSEAAAALAEKAPLADPFDLVLDHRITYVDMADVRVRPEFTGDGRPHRTSGPAGGATSFAGALPDGPTHFKGFDAEQNRILGALSQRVVYPLSARARDAQAPKPIALPGGLVNKLIPLVQQRLPVQLLRIGPLYLIGLPFEVTITAGLRLRRTVAAVVGADVSDVLVAGYSNAYGHYTTTPEEYDAQMYEGGSTLFGRWQLPALQQIASELATAMRDGVGVGSGTPEPDLSGRRHNRGAKPPAEVVPPRGKSFGDQLSFARNGRVVAAEFVAAHPSIDLRRGSTYLTVERETEPGKWVRVADDGDWSTRLHWARDRAGDEQVRPRVPLRSRTAGPGRHATVRIEWDAGEAPPGRYRLSYHGNTPRGSFTGTTAPFEIG</sequence>
<dbReference type="GO" id="GO:0016020">
    <property type="term" value="C:membrane"/>
    <property type="evidence" value="ECO:0007669"/>
    <property type="project" value="GOC"/>
</dbReference>
<evidence type="ECO:0000259" key="7">
    <source>
        <dbReference type="Pfam" id="PF04734"/>
    </source>
</evidence>
<dbReference type="EC" id="3.5.1.23" evidence="5"/>
<evidence type="ECO:0000259" key="8">
    <source>
        <dbReference type="Pfam" id="PF17048"/>
    </source>
</evidence>
<keyword evidence="4" id="KW-0862">Zinc</keyword>
<dbReference type="GO" id="GO:0017040">
    <property type="term" value="F:N-acylsphingosine amidohydrolase activity"/>
    <property type="evidence" value="ECO:0007669"/>
    <property type="project" value="UniProtKB-UniRule"/>
</dbReference>
<dbReference type="GO" id="GO:0005576">
    <property type="term" value="C:extracellular region"/>
    <property type="evidence" value="ECO:0007669"/>
    <property type="project" value="TreeGrafter"/>
</dbReference>
<keyword evidence="5" id="KW-0443">Lipid metabolism</keyword>
<proteinExistence type="inferred from homology"/>
<dbReference type="Proteomes" id="UP001165378">
    <property type="component" value="Unassembled WGS sequence"/>
</dbReference>
<protein>
    <recommendedName>
        <fullName evidence="5">Neutral ceramidase</fullName>
        <ecNumber evidence="5">3.5.1.23</ecNumber>
    </recommendedName>
</protein>
<dbReference type="Gene3D" id="2.60.40.2300">
    <property type="entry name" value="Neutral/alkaline non-lysosomal ceramidase, C-terminal domain"/>
    <property type="match status" value="1"/>
</dbReference>
<dbReference type="AlphaFoldDB" id="A0AA41PVV4"/>
<dbReference type="InterPro" id="IPR038445">
    <property type="entry name" value="NCDase_C_sf"/>
</dbReference>
<dbReference type="Pfam" id="PF17048">
    <property type="entry name" value="Ceramidse_alk_C"/>
    <property type="match status" value="1"/>
</dbReference>
<dbReference type="InterPro" id="IPR031331">
    <property type="entry name" value="NEUT/ALK_ceramidase_C"/>
</dbReference>
<evidence type="ECO:0000256" key="6">
    <source>
        <dbReference type="SAM" id="MobiDB-lite"/>
    </source>
</evidence>
<comment type="catalytic activity">
    <reaction evidence="5">
        <text>an N-acylsphing-4-enine + H2O = sphing-4-enine + a fatty acid</text>
        <dbReference type="Rhea" id="RHEA:20856"/>
        <dbReference type="ChEBI" id="CHEBI:15377"/>
        <dbReference type="ChEBI" id="CHEBI:28868"/>
        <dbReference type="ChEBI" id="CHEBI:52639"/>
        <dbReference type="ChEBI" id="CHEBI:57756"/>
        <dbReference type="EC" id="3.5.1.23"/>
    </reaction>
</comment>
<accession>A0AA41PVV4</accession>
<dbReference type="GO" id="GO:0046514">
    <property type="term" value="P:ceramide catabolic process"/>
    <property type="evidence" value="ECO:0007669"/>
    <property type="project" value="InterPro"/>
</dbReference>
<keyword evidence="2 5" id="KW-0378">Hydrolase</keyword>
<dbReference type="GO" id="GO:0046872">
    <property type="term" value="F:metal ion binding"/>
    <property type="evidence" value="ECO:0007669"/>
    <property type="project" value="UniProtKB-KW"/>
</dbReference>
<comment type="caution">
    <text evidence="9">The sequence shown here is derived from an EMBL/GenBank/DDBJ whole genome shotgun (WGS) entry which is preliminary data.</text>
</comment>
<feature type="region of interest" description="Disordered" evidence="6">
    <location>
        <begin position="677"/>
        <end position="698"/>
    </location>
</feature>
<feature type="region of interest" description="Disordered" evidence="6">
    <location>
        <begin position="1"/>
        <end position="38"/>
    </location>
</feature>
<feature type="region of interest" description="Disordered" evidence="6">
    <location>
        <begin position="538"/>
        <end position="571"/>
    </location>
</feature>
<feature type="compositionally biased region" description="Polar residues" evidence="6">
    <location>
        <begin position="680"/>
        <end position="692"/>
    </location>
</feature>
<keyword evidence="4" id="KW-0479">Metal-binding</keyword>
<feature type="binding site" evidence="4">
    <location>
        <position position="134"/>
    </location>
    <ligand>
        <name>Zn(2+)</name>
        <dbReference type="ChEBI" id="CHEBI:29105"/>
    </ligand>
</feature>
<evidence type="ECO:0000313" key="10">
    <source>
        <dbReference type="Proteomes" id="UP001165378"/>
    </source>
</evidence>
<dbReference type="EMBL" id="JAKFHA010000001">
    <property type="protein sequence ID" value="MCF2525849.1"/>
    <property type="molecule type" value="Genomic_DNA"/>
</dbReference>
<feature type="compositionally biased region" description="Low complexity" evidence="6">
    <location>
        <begin position="1"/>
        <end position="34"/>
    </location>
</feature>
<keyword evidence="10" id="KW-1185">Reference proteome</keyword>
<organism evidence="9 10">
    <name type="scientific">Yinghuangia soli</name>
    <dbReference type="NCBI Taxonomy" id="2908204"/>
    <lineage>
        <taxon>Bacteria</taxon>
        <taxon>Bacillati</taxon>
        <taxon>Actinomycetota</taxon>
        <taxon>Actinomycetes</taxon>
        <taxon>Kitasatosporales</taxon>
        <taxon>Streptomycetaceae</taxon>
        <taxon>Yinghuangia</taxon>
    </lineage>
</organism>
<feature type="domain" description="Neutral/alkaline non-lysosomal ceramidase N-terminal" evidence="7">
    <location>
        <begin position="48"/>
        <end position="526"/>
    </location>
</feature>
<dbReference type="PANTHER" id="PTHR12670">
    <property type="entry name" value="CERAMIDASE"/>
    <property type="match status" value="1"/>
</dbReference>